<evidence type="ECO:0000313" key="5">
    <source>
        <dbReference type="EMBL" id="KAB7650735.1"/>
    </source>
</evidence>
<accession>A0AAI9SC49</accession>
<gene>
    <name evidence="5" type="ORF">GBM96_08110</name>
</gene>
<dbReference type="Gene3D" id="2.40.30.170">
    <property type="match status" value="1"/>
</dbReference>
<keyword evidence="2" id="KW-0175">Coiled coil</keyword>
<dbReference type="InterPro" id="IPR050465">
    <property type="entry name" value="UPF0194_transport"/>
</dbReference>
<dbReference type="AlphaFoldDB" id="A0AAI9SC49"/>
<dbReference type="RefSeq" id="WP_139689049.1">
    <property type="nucleotide sequence ID" value="NZ_WEHW01000030.1"/>
</dbReference>
<dbReference type="Gene3D" id="2.40.50.100">
    <property type="match status" value="1"/>
</dbReference>
<sequence>MAIPQKQKRDILRTIGGFAAAGILAAGLIFLGNRNDAVSEAERLKAGILTAHEVKAAFQSVGGRLVERPVTEGQHVRAGDLLLGIDGTDVRISIEAQEAAIRQIDAQTALEREGIDLALREAETTERTLWRQIEEAEASRKAAAASLESAKADWTRAQNLYPKGAMAQSAYDQAKAAWIAAREALAISEHTVKRLSIGASAQEVEQLRKTGSAEGMHLETVEIARRAARNRQHNLENFAATRASLSAELEQLRVNETRLRIHAPENAKVLEVLYEKGELIGPNSPAVLLESERHYFDIYVSEKDIARFSEGSSVKCFSPALEREIEGVVALAEAAPDFASLRMVRERGQADLTLFRVRIDVPPSEGLIPGMTLEVRL</sequence>
<comment type="subcellular location">
    <subcellularLocation>
        <location evidence="1">Cell envelope</location>
    </subcellularLocation>
</comment>
<dbReference type="GO" id="GO:0030313">
    <property type="term" value="C:cell envelope"/>
    <property type="evidence" value="ECO:0007669"/>
    <property type="project" value="UniProtKB-SubCell"/>
</dbReference>
<keyword evidence="3" id="KW-1133">Transmembrane helix</keyword>
<proteinExistence type="predicted"/>
<dbReference type="Proteomes" id="UP000469462">
    <property type="component" value="Unassembled WGS sequence"/>
</dbReference>
<evidence type="ECO:0000313" key="6">
    <source>
        <dbReference type="Proteomes" id="UP000469462"/>
    </source>
</evidence>
<evidence type="ECO:0000256" key="1">
    <source>
        <dbReference type="ARBA" id="ARBA00004196"/>
    </source>
</evidence>
<evidence type="ECO:0000256" key="2">
    <source>
        <dbReference type="ARBA" id="ARBA00023054"/>
    </source>
</evidence>
<dbReference type="EMBL" id="WEHW01000030">
    <property type="protein sequence ID" value="KAB7650735.1"/>
    <property type="molecule type" value="Genomic_DNA"/>
</dbReference>
<dbReference type="Gene3D" id="1.10.287.470">
    <property type="entry name" value="Helix hairpin bin"/>
    <property type="match status" value="2"/>
</dbReference>
<dbReference type="InterPro" id="IPR058625">
    <property type="entry name" value="MdtA-like_BSH"/>
</dbReference>
<protein>
    <submittedName>
        <fullName evidence="5">Biotin/lipoyl-binding protein</fullName>
    </submittedName>
</protein>
<evidence type="ECO:0000256" key="3">
    <source>
        <dbReference type="SAM" id="Phobius"/>
    </source>
</evidence>
<keyword evidence="6" id="KW-1185">Reference proteome</keyword>
<dbReference type="SUPFAM" id="SSF111369">
    <property type="entry name" value="HlyD-like secretion proteins"/>
    <property type="match status" value="2"/>
</dbReference>
<feature type="transmembrane region" description="Helical" evidence="3">
    <location>
        <begin position="12"/>
        <end position="31"/>
    </location>
</feature>
<comment type="caution">
    <text evidence="5">The sequence shown here is derived from an EMBL/GenBank/DDBJ whole genome shotgun (WGS) entry which is preliminary data.</text>
</comment>
<organism evidence="5 6">
    <name type="scientific">Sutterella seckii</name>
    <dbReference type="NCBI Taxonomy" id="1944635"/>
    <lineage>
        <taxon>Bacteria</taxon>
        <taxon>Pseudomonadati</taxon>
        <taxon>Pseudomonadota</taxon>
        <taxon>Betaproteobacteria</taxon>
        <taxon>Burkholderiales</taxon>
        <taxon>Sutterellaceae</taxon>
        <taxon>Sutterella</taxon>
    </lineage>
</organism>
<dbReference type="Pfam" id="PF25917">
    <property type="entry name" value="BSH_RND"/>
    <property type="match status" value="1"/>
</dbReference>
<evidence type="ECO:0000259" key="4">
    <source>
        <dbReference type="Pfam" id="PF25917"/>
    </source>
</evidence>
<keyword evidence="3" id="KW-0472">Membrane</keyword>
<name>A0AAI9SC49_9BURK</name>
<reference evidence="5 6" key="1">
    <citation type="submission" date="2019-10" db="EMBL/GenBank/DDBJ databases">
        <title>Genome diversity of Sutterella seckii.</title>
        <authorList>
            <person name="Chaplin A.V."/>
            <person name="Sokolova S.R."/>
            <person name="Mosin K.A."/>
            <person name="Ivanova E.L."/>
            <person name="Kochetkova T.O."/>
            <person name="Goltsov A.Y."/>
            <person name="Trofimov D.Y."/>
            <person name="Efimov B.A."/>
        </authorList>
    </citation>
    <scope>NUCLEOTIDE SEQUENCE [LARGE SCALE GENOMIC DNA]</scope>
    <source>
        <strain evidence="5 6">ASD3426</strain>
    </source>
</reference>
<keyword evidence="3" id="KW-0812">Transmembrane</keyword>
<dbReference type="PANTHER" id="PTHR32347:SF23">
    <property type="entry name" value="BLL5650 PROTEIN"/>
    <property type="match status" value="1"/>
</dbReference>
<feature type="domain" description="Multidrug resistance protein MdtA-like barrel-sandwich hybrid" evidence="4">
    <location>
        <begin position="61"/>
        <end position="280"/>
    </location>
</feature>
<dbReference type="PANTHER" id="PTHR32347">
    <property type="entry name" value="EFFLUX SYSTEM COMPONENT YKNX-RELATED"/>
    <property type="match status" value="1"/>
</dbReference>